<keyword evidence="7" id="KW-0604">Photosystem II</keyword>
<evidence type="ECO:0000256" key="5">
    <source>
        <dbReference type="ARBA" id="ARBA00022991"/>
    </source>
</evidence>
<evidence type="ECO:0000256" key="4">
    <source>
        <dbReference type="ARBA" id="ARBA00022640"/>
    </source>
</evidence>
<keyword evidence="4 7" id="KW-0934">Plastid</keyword>
<evidence type="ECO:0000256" key="7">
    <source>
        <dbReference type="RuleBase" id="RU363080"/>
    </source>
</evidence>
<feature type="binding site" description="axial binding residue" evidence="6">
    <location>
        <position position="252"/>
    </location>
    <ligand>
        <name>chlorophyll b</name>
        <dbReference type="ChEBI" id="CHEBI:61721"/>
        <label>1</label>
    </ligand>
    <ligandPart>
        <name>Mg</name>
        <dbReference type="ChEBI" id="CHEBI:25107"/>
    </ligandPart>
</feature>
<dbReference type="InterPro" id="IPR001344">
    <property type="entry name" value="Chloro_AB-bd_pln"/>
</dbReference>
<feature type="binding site" evidence="6">
    <location>
        <position position="132"/>
    </location>
    <ligand>
        <name>chlorophyll a</name>
        <dbReference type="ChEBI" id="CHEBI:58416"/>
        <label>1</label>
    </ligand>
</feature>
<keyword evidence="3 7" id="KW-0602">Photosynthesis</keyword>
<proteinExistence type="inferred from homology"/>
<feature type="compositionally biased region" description="Basic and acidic residues" evidence="8">
    <location>
        <begin position="28"/>
        <end position="53"/>
    </location>
</feature>
<evidence type="ECO:0000256" key="6">
    <source>
        <dbReference type="PIRSR" id="PIRSR601344-1"/>
    </source>
</evidence>
<feature type="binding site" evidence="6">
    <location>
        <position position="189"/>
    </location>
    <ligand>
        <name>chlorophyll a</name>
        <dbReference type="ChEBI" id="CHEBI:58416"/>
        <label>1</label>
    </ligand>
</feature>
<dbReference type="PANTHER" id="PTHR21649">
    <property type="entry name" value="CHLOROPHYLL A/B BINDING PROTEIN"/>
    <property type="match status" value="1"/>
</dbReference>
<feature type="compositionally biased region" description="Basic residues" evidence="8">
    <location>
        <begin position="85"/>
        <end position="97"/>
    </location>
</feature>
<organism evidence="9">
    <name type="scientific">Ostreococcus sp. 'lucimarinus'</name>
    <dbReference type="NCBI Taxonomy" id="242159"/>
    <lineage>
        <taxon>Eukaryota</taxon>
        <taxon>Viridiplantae</taxon>
        <taxon>Chlorophyta</taxon>
        <taxon>Mamiellophyceae</taxon>
        <taxon>Mamiellales</taxon>
        <taxon>Bathycoccaceae</taxon>
        <taxon>Ostreococcus</taxon>
    </lineage>
</organism>
<comment type="function">
    <text evidence="7">The light-harvesting complex (LHC) functions as a light receptor, it captures and delivers excitation energy to photosystems with which it is closely associated.</text>
</comment>
<keyword evidence="5 7" id="KW-0157">Chromophore</keyword>
<feature type="binding site" evidence="6">
    <location>
        <position position="192"/>
    </location>
    <ligand>
        <name>chlorophyll a</name>
        <dbReference type="ChEBI" id="CHEBI:58416"/>
        <label>1</label>
    </ligand>
</feature>
<dbReference type="GO" id="GO:0009535">
    <property type="term" value="C:chloroplast thylakoid membrane"/>
    <property type="evidence" value="ECO:0007669"/>
    <property type="project" value="UniProtKB-SubCell"/>
</dbReference>
<dbReference type="AlphaFoldDB" id="A0A7R9XTI4"/>
<evidence type="ECO:0000313" key="9">
    <source>
        <dbReference type="EMBL" id="CAD8226370.1"/>
    </source>
</evidence>
<evidence type="ECO:0000256" key="2">
    <source>
        <dbReference type="ARBA" id="ARBA00022528"/>
    </source>
</evidence>
<reference evidence="9" key="1">
    <citation type="submission" date="2021-01" db="EMBL/GenBank/DDBJ databases">
        <authorList>
            <person name="Corre E."/>
            <person name="Pelletier E."/>
            <person name="Niang G."/>
            <person name="Scheremetjew M."/>
            <person name="Finn R."/>
            <person name="Kale V."/>
            <person name="Holt S."/>
            <person name="Cochrane G."/>
            <person name="Meng A."/>
            <person name="Brown T."/>
            <person name="Cohen L."/>
        </authorList>
    </citation>
    <scope>NUCLEOTIDE SEQUENCE</scope>
    <source>
        <strain evidence="9">Clade-A-BCC118000</strain>
    </source>
</reference>
<protein>
    <recommendedName>
        <fullName evidence="7">Chlorophyll a-b binding protein, chloroplastic</fullName>
    </recommendedName>
</protein>
<dbReference type="Pfam" id="PF00504">
    <property type="entry name" value="Chloroa_b-bind"/>
    <property type="match status" value="1"/>
</dbReference>
<feature type="binding site" description="axial binding residue" evidence="6">
    <location>
        <position position="236"/>
    </location>
    <ligand>
        <name>chlorophyll b</name>
        <dbReference type="ChEBI" id="CHEBI:61721"/>
        <label>1</label>
    </ligand>
    <ligandPart>
        <name>Mg</name>
        <dbReference type="ChEBI" id="CHEBI:25107"/>
    </ligandPart>
</feature>
<keyword evidence="7" id="KW-0603">Photosystem I</keyword>
<evidence type="ECO:0000256" key="8">
    <source>
        <dbReference type="SAM" id="MobiDB-lite"/>
    </source>
</evidence>
<feature type="region of interest" description="Disordered" evidence="8">
    <location>
        <begin position="1"/>
        <end position="101"/>
    </location>
</feature>
<feature type="binding site" description="axial binding residue" evidence="6">
    <location>
        <position position="194"/>
    </location>
    <ligand>
        <name>chlorophyll b</name>
        <dbReference type="ChEBI" id="CHEBI:61721"/>
        <label>1</label>
    </ligand>
    <ligandPart>
        <name>Mg</name>
        <dbReference type="ChEBI" id="CHEBI:25107"/>
    </ligandPart>
</feature>
<accession>A0A7R9XTI4</accession>
<evidence type="ECO:0000256" key="1">
    <source>
        <dbReference type="ARBA" id="ARBA00022494"/>
    </source>
</evidence>
<dbReference type="Gene3D" id="1.10.3460.10">
    <property type="entry name" value="Chlorophyll a/b binding protein domain"/>
    <property type="match status" value="1"/>
</dbReference>
<keyword evidence="7" id="KW-0793">Thylakoid</keyword>
<feature type="compositionally biased region" description="Basic and acidic residues" evidence="8">
    <location>
        <begin position="62"/>
        <end position="73"/>
    </location>
</feature>
<dbReference type="GO" id="GO:0009765">
    <property type="term" value="P:photosynthesis, light harvesting"/>
    <property type="evidence" value="ECO:0007669"/>
    <property type="project" value="InterPro"/>
</dbReference>
<feature type="binding site" description="axial binding residue" evidence="6">
    <location>
        <position position="259"/>
    </location>
    <ligand>
        <name>chlorophyll b</name>
        <dbReference type="ChEBI" id="CHEBI:61721"/>
        <label>1</label>
    </ligand>
    <ligandPart>
        <name>Mg</name>
        <dbReference type="ChEBI" id="CHEBI:25107"/>
    </ligandPart>
</feature>
<keyword evidence="1 6" id="KW-0148">Chlorophyll</keyword>
<dbReference type="GO" id="GO:0009523">
    <property type="term" value="C:photosystem II"/>
    <property type="evidence" value="ECO:0007669"/>
    <property type="project" value="UniProtKB-KW"/>
</dbReference>
<comment type="similarity">
    <text evidence="7">Belongs to the light-harvesting chlorophyll a/b-binding (LHC) protein family.</text>
</comment>
<dbReference type="EMBL" id="HBDX01008279">
    <property type="protein sequence ID" value="CAD8226370.1"/>
    <property type="molecule type" value="Transcribed_RNA"/>
</dbReference>
<name>A0A7R9XTI4_9CHLO</name>
<sequence>MPSTASVRRAQKNERETTKAIEQSAAAKKAEEDAHWAAHGDGKKSKAAQRAEMDAAAADAKAAARAEARRQAAEEEAAFSGAKKAPAKKVAAKKAPVRKAGDDELWRPGAVRPAWLDGSLPGDRGFDPFNLSKPIEYVQFDLDALDGSAATNPAGRVIGKLKKTDNKPKARTIVPYDESFDIMRFRECELLHSRWAMLGLVGATAAEAATGISWADAGKVELEQPQYLGFPLPGLSVASLTAIEVLAMGYLEVARSAELDQNKRMYPGGAFDPLGYVANADAEEEFRLKTAELKHGRLAMVGMLIISIEAAAGHGVLP</sequence>
<evidence type="ECO:0000256" key="3">
    <source>
        <dbReference type="ARBA" id="ARBA00022531"/>
    </source>
</evidence>
<dbReference type="InterPro" id="IPR022796">
    <property type="entry name" value="Chloroa_b-bind"/>
</dbReference>
<dbReference type="GO" id="GO:0009522">
    <property type="term" value="C:photosystem I"/>
    <property type="evidence" value="ECO:0007669"/>
    <property type="project" value="UniProtKB-KW"/>
</dbReference>
<feature type="binding site" evidence="6">
    <location>
        <position position="292"/>
    </location>
    <ligand>
        <name>chlorophyll a</name>
        <dbReference type="ChEBI" id="CHEBI:58416"/>
        <label>1</label>
    </ligand>
</feature>
<gene>
    <name evidence="9" type="ORF">OLUC0939_LOCUS7111</name>
</gene>
<feature type="binding site" evidence="6">
    <location>
        <position position="297"/>
    </location>
    <ligand>
        <name>chlorophyll a</name>
        <dbReference type="ChEBI" id="CHEBI:58416"/>
        <label>1</label>
    </ligand>
</feature>
<keyword evidence="2 7" id="KW-0150">Chloroplast</keyword>
<comment type="subcellular location">
    <subcellularLocation>
        <location evidence="7">Plastid</location>
        <location evidence="7">Chloroplast thylakoid membrane</location>
    </subcellularLocation>
</comment>
<dbReference type="SUPFAM" id="SSF103511">
    <property type="entry name" value="Chlorophyll a-b binding protein"/>
    <property type="match status" value="1"/>
</dbReference>
<dbReference type="GO" id="GO:0016168">
    <property type="term" value="F:chlorophyll binding"/>
    <property type="evidence" value="ECO:0007669"/>
    <property type="project" value="UniProtKB-KW"/>
</dbReference>